<evidence type="ECO:0000256" key="1">
    <source>
        <dbReference type="SAM" id="MobiDB-lite"/>
    </source>
</evidence>
<proteinExistence type="predicted"/>
<feature type="compositionally biased region" description="Basic and acidic residues" evidence="1">
    <location>
        <begin position="150"/>
        <end position="165"/>
    </location>
</feature>
<keyword evidence="2" id="KW-0812">Transmembrane</keyword>
<name>A0A1M5V6D7_9VIBR</name>
<dbReference type="InterPro" id="IPR019251">
    <property type="entry name" value="DUF2231_TM"/>
</dbReference>
<protein>
    <recommendedName>
        <fullName evidence="3">DUF2231 domain-containing protein</fullName>
    </recommendedName>
</protein>
<keyword evidence="5" id="KW-1185">Reference proteome</keyword>
<dbReference type="Proteomes" id="UP000184608">
    <property type="component" value="Unassembled WGS sequence"/>
</dbReference>
<keyword evidence="2" id="KW-0472">Membrane</keyword>
<dbReference type="AlphaFoldDB" id="A0A1M5V6D7"/>
<dbReference type="EMBL" id="FQXZ01000005">
    <property type="protein sequence ID" value="SHH70776.1"/>
    <property type="molecule type" value="Genomic_DNA"/>
</dbReference>
<evidence type="ECO:0000313" key="5">
    <source>
        <dbReference type="Proteomes" id="UP000184608"/>
    </source>
</evidence>
<evidence type="ECO:0000256" key="2">
    <source>
        <dbReference type="SAM" id="Phobius"/>
    </source>
</evidence>
<feature type="region of interest" description="Disordered" evidence="1">
    <location>
        <begin position="149"/>
        <end position="182"/>
    </location>
</feature>
<feature type="compositionally biased region" description="Basic and acidic residues" evidence="1">
    <location>
        <begin position="173"/>
        <end position="182"/>
    </location>
</feature>
<organism evidence="4 5">
    <name type="scientific">Vibrio aerogenes CECT 7868</name>
    <dbReference type="NCBI Taxonomy" id="1216006"/>
    <lineage>
        <taxon>Bacteria</taxon>
        <taxon>Pseudomonadati</taxon>
        <taxon>Pseudomonadota</taxon>
        <taxon>Gammaproteobacteria</taxon>
        <taxon>Vibrionales</taxon>
        <taxon>Vibrionaceae</taxon>
        <taxon>Vibrio</taxon>
    </lineage>
</organism>
<evidence type="ECO:0000259" key="3">
    <source>
        <dbReference type="Pfam" id="PF09990"/>
    </source>
</evidence>
<reference evidence="4 5" key="1">
    <citation type="submission" date="2016-11" db="EMBL/GenBank/DDBJ databases">
        <authorList>
            <person name="Jaros S."/>
            <person name="Januszkiewicz K."/>
            <person name="Wedrychowicz H."/>
        </authorList>
    </citation>
    <scope>NUCLEOTIDE SEQUENCE [LARGE SCALE GENOMIC DNA]</scope>
    <source>
        <strain evidence="4 5">CECT 7868</strain>
    </source>
</reference>
<sequence>MIEIIPNWHPVFVHFTITLITFSGLMQCFIWLKRPDTNHPVRFTHKFINITGLIAIIVTILSGYHAYSTVGHDAVSHLAMTAHRNWAMLTLLIFAAGAIMSLICRKKLMVPISGIFLVLACLLVTVTAYKGGELVYRYGLGVLSLPDTQSSEHHHDNGHTPDNPHHTGNLDASNHHDDGHHH</sequence>
<evidence type="ECO:0000313" key="4">
    <source>
        <dbReference type="EMBL" id="SHH70776.1"/>
    </source>
</evidence>
<feature type="transmembrane region" description="Helical" evidence="2">
    <location>
        <begin position="110"/>
        <end position="129"/>
    </location>
</feature>
<dbReference type="OrthoDB" id="5574313at2"/>
<feature type="transmembrane region" description="Helical" evidence="2">
    <location>
        <begin position="47"/>
        <end position="66"/>
    </location>
</feature>
<dbReference type="RefSeq" id="WP_073602071.1">
    <property type="nucleotide sequence ID" value="NZ_FQXZ01000005.1"/>
</dbReference>
<accession>A0A1M5V6D7</accession>
<dbReference type="Pfam" id="PF09990">
    <property type="entry name" value="DUF2231"/>
    <property type="match status" value="1"/>
</dbReference>
<keyword evidence="2" id="KW-1133">Transmembrane helix</keyword>
<feature type="domain" description="DUF2231" evidence="3">
    <location>
        <begin position="9"/>
        <end position="142"/>
    </location>
</feature>
<feature type="transmembrane region" description="Helical" evidence="2">
    <location>
        <begin position="12"/>
        <end position="32"/>
    </location>
</feature>
<gene>
    <name evidence="4" type="ORF">VA7868_00282</name>
</gene>
<feature type="transmembrane region" description="Helical" evidence="2">
    <location>
        <begin position="86"/>
        <end position="103"/>
    </location>
</feature>